<evidence type="ECO:0000256" key="1">
    <source>
        <dbReference type="SAM" id="MobiDB-lite"/>
    </source>
</evidence>
<feature type="compositionally biased region" description="Acidic residues" evidence="1">
    <location>
        <begin position="560"/>
        <end position="571"/>
    </location>
</feature>
<sequence length="762" mass="82047">MAPGSNTPYNPADHGPPSTLLPEEMFGHVDVATLADIHGFLSESGLQEDNELGAWIKQNYLYGLKKDQQTATIRTPEGFAQLDRAYRRVRSLTNKAQDKWPFFDRNFKQMSTTTVRNNARGEAAPGVRYPNDGAQRSSSLTGPPQDPSDTYKDLSGPQLQVPFSSHKPSRYQAHKQEFPRSVRQTPAPLPPNLPPKPENGPDSGKQPMPMEQLVLKPSQTPAIAPELPKHTDFFSESAPQTMSLSEPPQSEHSSQSKAASRLLVLGTEPEVSQGVDGVVVPRSVDDAVSRGSSSGSSAEHDAKPVRDAGGGKVRGPNGRYLPKDNAKDNPSPGPKKTKKWNRRASKSRTNPTEKSGPATESAISEERQPESQPRSSTPAEDDNVFAGIQTPSPSTREEPMEDQNASKDETVSPPPDTTATPIANSDEAVSAEVEPTLMSLLAAEADPVRSNLDRLPPSSRKANKRKSEPTNQSGPRKRGKVGRPRKSEQGVNLEVSQEQLLPQMTTRRSTRRSVAAIAKESPENAAQVQAAPAPAKPAKEQQQSEVNKIDEDGDNIMSGVEEDATAGDEEVQASAAAPTSSSKLPAPSTTDSRLSSATPAPELPPPKVSDSELLDIGLSKTGSPSPRPLPHQSSYQSAPYQSPYQLPPPTADMGRNTKDASNTSDGTSITSAAQATQATASTQNTPATSTNDIEPTHPPGHVQYIARVTTAKGIVELPIASEHLDNDEEKMIRKYAEWNAQPGAVHIEYPQFRQIFAFAKES</sequence>
<feature type="compositionally biased region" description="Polar residues" evidence="1">
    <location>
        <begin position="494"/>
        <end position="504"/>
    </location>
</feature>
<dbReference type="Proteomes" id="UP000800040">
    <property type="component" value="Unassembled WGS sequence"/>
</dbReference>
<proteinExistence type="predicted"/>
<organism evidence="2 3">
    <name type="scientific">Decorospora gaudefroyi</name>
    <dbReference type="NCBI Taxonomy" id="184978"/>
    <lineage>
        <taxon>Eukaryota</taxon>
        <taxon>Fungi</taxon>
        <taxon>Dikarya</taxon>
        <taxon>Ascomycota</taxon>
        <taxon>Pezizomycotina</taxon>
        <taxon>Dothideomycetes</taxon>
        <taxon>Pleosporomycetidae</taxon>
        <taxon>Pleosporales</taxon>
        <taxon>Pleosporineae</taxon>
        <taxon>Pleosporaceae</taxon>
        <taxon>Decorospora</taxon>
    </lineage>
</organism>
<evidence type="ECO:0000313" key="3">
    <source>
        <dbReference type="Proteomes" id="UP000800040"/>
    </source>
</evidence>
<feature type="compositionally biased region" description="Basic residues" evidence="1">
    <location>
        <begin position="335"/>
        <end position="346"/>
    </location>
</feature>
<reference evidence="2" key="1">
    <citation type="submission" date="2020-01" db="EMBL/GenBank/DDBJ databases">
        <authorList>
            <consortium name="DOE Joint Genome Institute"/>
            <person name="Haridas S."/>
            <person name="Albert R."/>
            <person name="Binder M."/>
            <person name="Bloem J."/>
            <person name="Labutti K."/>
            <person name="Salamov A."/>
            <person name="Andreopoulos B."/>
            <person name="Baker S.E."/>
            <person name="Barry K."/>
            <person name="Bills G."/>
            <person name="Bluhm B.H."/>
            <person name="Cannon C."/>
            <person name="Castanera R."/>
            <person name="Culley D.E."/>
            <person name="Daum C."/>
            <person name="Ezra D."/>
            <person name="Gonzalez J.B."/>
            <person name="Henrissat B."/>
            <person name="Kuo A."/>
            <person name="Liang C."/>
            <person name="Lipzen A."/>
            <person name="Lutzoni F."/>
            <person name="Magnuson J."/>
            <person name="Mondo S."/>
            <person name="Nolan M."/>
            <person name="Ohm R."/>
            <person name="Pangilinan J."/>
            <person name="Park H.-J."/>
            <person name="Ramirez L."/>
            <person name="Alfaro M."/>
            <person name="Sun H."/>
            <person name="Tritt A."/>
            <person name="Yoshinaga Y."/>
            <person name="Zwiers L.-H."/>
            <person name="Turgeon B.G."/>
            <person name="Goodwin S.B."/>
            <person name="Spatafora J.W."/>
            <person name="Crous P.W."/>
            <person name="Grigoriev I.V."/>
        </authorList>
    </citation>
    <scope>NUCLEOTIDE SEQUENCE</scope>
    <source>
        <strain evidence="2">P77</strain>
    </source>
</reference>
<feature type="region of interest" description="Disordered" evidence="1">
    <location>
        <begin position="1"/>
        <end position="21"/>
    </location>
</feature>
<gene>
    <name evidence="2" type="ORF">BDW02DRAFT_632389</name>
</gene>
<feature type="compositionally biased region" description="Basic residues" evidence="1">
    <location>
        <begin position="475"/>
        <end position="484"/>
    </location>
</feature>
<feature type="compositionally biased region" description="Low complexity" evidence="1">
    <location>
        <begin position="243"/>
        <end position="256"/>
    </location>
</feature>
<feature type="compositionally biased region" description="Low complexity" evidence="1">
    <location>
        <begin position="667"/>
        <end position="690"/>
    </location>
</feature>
<feature type="compositionally biased region" description="Pro residues" evidence="1">
    <location>
        <begin position="187"/>
        <end position="198"/>
    </location>
</feature>
<feature type="region of interest" description="Disordered" evidence="1">
    <location>
        <begin position="114"/>
        <end position="700"/>
    </location>
</feature>
<dbReference type="OrthoDB" id="3786824at2759"/>
<feature type="compositionally biased region" description="Low complexity" evidence="1">
    <location>
        <begin position="630"/>
        <end position="644"/>
    </location>
</feature>
<accession>A0A6A5K6J0</accession>
<feature type="compositionally biased region" description="Polar residues" evidence="1">
    <location>
        <begin position="577"/>
        <end position="598"/>
    </location>
</feature>
<evidence type="ECO:0000313" key="2">
    <source>
        <dbReference type="EMBL" id="KAF1831990.1"/>
    </source>
</evidence>
<protein>
    <submittedName>
        <fullName evidence="2">Uncharacterized protein</fullName>
    </submittedName>
</protein>
<dbReference type="EMBL" id="ML975349">
    <property type="protein sequence ID" value="KAF1831990.1"/>
    <property type="molecule type" value="Genomic_DNA"/>
</dbReference>
<keyword evidence="3" id="KW-1185">Reference proteome</keyword>
<dbReference type="AlphaFoldDB" id="A0A6A5K6J0"/>
<name>A0A6A5K6J0_9PLEO</name>